<evidence type="ECO:0000313" key="3">
    <source>
        <dbReference type="EMBL" id="KAJ5371056.1"/>
    </source>
</evidence>
<keyword evidence="2" id="KW-0732">Signal</keyword>
<comment type="caution">
    <text evidence="3">The sequence shown here is derived from an EMBL/GenBank/DDBJ whole genome shotgun (WGS) entry which is preliminary data.</text>
</comment>
<keyword evidence="1" id="KW-0812">Transmembrane</keyword>
<evidence type="ECO:0000256" key="1">
    <source>
        <dbReference type="SAM" id="Phobius"/>
    </source>
</evidence>
<dbReference type="AlphaFoldDB" id="A0A9W9S2Z0"/>
<accession>A0A9W9S2Z0</accession>
<keyword evidence="4" id="KW-1185">Reference proteome</keyword>
<evidence type="ECO:0000313" key="4">
    <source>
        <dbReference type="Proteomes" id="UP001147782"/>
    </source>
</evidence>
<keyword evidence="1" id="KW-1133">Transmembrane helix</keyword>
<proteinExistence type="predicted"/>
<keyword evidence="1" id="KW-0472">Membrane</keyword>
<organism evidence="3 4">
    <name type="scientific">Penicillium cataractarum</name>
    <dbReference type="NCBI Taxonomy" id="2100454"/>
    <lineage>
        <taxon>Eukaryota</taxon>
        <taxon>Fungi</taxon>
        <taxon>Dikarya</taxon>
        <taxon>Ascomycota</taxon>
        <taxon>Pezizomycotina</taxon>
        <taxon>Eurotiomycetes</taxon>
        <taxon>Eurotiomycetidae</taxon>
        <taxon>Eurotiales</taxon>
        <taxon>Aspergillaceae</taxon>
        <taxon>Penicillium</taxon>
    </lineage>
</organism>
<dbReference type="RefSeq" id="XP_056555490.1">
    <property type="nucleotide sequence ID" value="XM_056700077.1"/>
</dbReference>
<dbReference type="Proteomes" id="UP001147782">
    <property type="component" value="Unassembled WGS sequence"/>
</dbReference>
<dbReference type="EMBL" id="JAPZBS010000005">
    <property type="protein sequence ID" value="KAJ5371056.1"/>
    <property type="molecule type" value="Genomic_DNA"/>
</dbReference>
<dbReference type="OrthoDB" id="5054768at2759"/>
<dbReference type="GeneID" id="81439256"/>
<reference evidence="3" key="1">
    <citation type="submission" date="2022-11" db="EMBL/GenBank/DDBJ databases">
        <authorList>
            <person name="Petersen C."/>
        </authorList>
    </citation>
    <scope>NUCLEOTIDE SEQUENCE</scope>
    <source>
        <strain evidence="3">IBT 29864</strain>
    </source>
</reference>
<feature type="transmembrane region" description="Helical" evidence="1">
    <location>
        <begin position="317"/>
        <end position="335"/>
    </location>
</feature>
<evidence type="ECO:0000256" key="2">
    <source>
        <dbReference type="SAM" id="SignalP"/>
    </source>
</evidence>
<feature type="signal peptide" evidence="2">
    <location>
        <begin position="1"/>
        <end position="20"/>
    </location>
</feature>
<reference evidence="3" key="2">
    <citation type="journal article" date="2023" name="IMA Fungus">
        <title>Comparative genomic study of the Penicillium genus elucidates a diverse pangenome and 15 lateral gene transfer events.</title>
        <authorList>
            <person name="Petersen C."/>
            <person name="Sorensen T."/>
            <person name="Nielsen M.R."/>
            <person name="Sondergaard T.E."/>
            <person name="Sorensen J.L."/>
            <person name="Fitzpatrick D.A."/>
            <person name="Frisvad J.C."/>
            <person name="Nielsen K.L."/>
        </authorList>
    </citation>
    <scope>NUCLEOTIDE SEQUENCE</scope>
    <source>
        <strain evidence="3">IBT 29864</strain>
    </source>
</reference>
<sequence length="336" mass="37082">MRGFQTAWFLLFGIVITVAATSTGDSPAILNFRPSNVTLSSLYYWVGSYFNGTTHFEFSPYGELAASETGGCPALRNKTITKDYKTLLALTEPSTYNTANDPVNAFLTLWPLGFDFGTLPDEISFEISDSLDYAVYSSDPIFNNYSSKITPNNFIWSLEKTQVPPYNLSSVLTDYRGVLSTQDGADNSLQVNSTIANCSGTEVFSWQFAPLSYNTTYNGTNFANPVMNLQFDGQTANLSMKGYFSAISEYRTESVYQEGSVTFTGEFTMTFAGVIDLYHSDILRNDTATPTWLRTVGYQNNSLNVGYTSGSAGGQLVGPWSLAMIMVLSHVLLFFY</sequence>
<feature type="chain" id="PRO_5040739327" evidence="2">
    <location>
        <begin position="21"/>
        <end position="336"/>
    </location>
</feature>
<gene>
    <name evidence="3" type="ORF">N7496_007148</name>
</gene>
<protein>
    <submittedName>
        <fullName evidence="3">Uncharacterized protein</fullName>
    </submittedName>
</protein>
<name>A0A9W9S2Z0_9EURO</name>